<proteinExistence type="predicted"/>
<dbReference type="EMBL" id="CP120373">
    <property type="protein sequence ID" value="WEX88494.1"/>
    <property type="molecule type" value="Genomic_DNA"/>
</dbReference>
<sequence length="84" mass="9299">MSVSVQRLADDVDFPARVVPKLNELPAQRRDRALDGTAVSTGGEIDHKAAFDMTGGIRPDQFDGVHGGEDRWDQRRIPFLLVVI</sequence>
<organism evidence="1 2">
    <name type="scientific">Sinorhizobium garamanticum</name>
    <dbReference type="NCBI Taxonomy" id="680247"/>
    <lineage>
        <taxon>Bacteria</taxon>
        <taxon>Pseudomonadati</taxon>
        <taxon>Pseudomonadota</taxon>
        <taxon>Alphaproteobacteria</taxon>
        <taxon>Hyphomicrobiales</taxon>
        <taxon>Rhizobiaceae</taxon>
        <taxon>Sinorhizobium/Ensifer group</taxon>
        <taxon>Sinorhizobium</taxon>
    </lineage>
</organism>
<evidence type="ECO:0000313" key="1">
    <source>
        <dbReference type="EMBL" id="WEX88494.1"/>
    </source>
</evidence>
<keyword evidence="2" id="KW-1185">Reference proteome</keyword>
<dbReference type="Proteomes" id="UP001229355">
    <property type="component" value="Chromosome 1"/>
</dbReference>
<dbReference type="RefSeq" id="WP_280660488.1">
    <property type="nucleotide sequence ID" value="NZ_CP120373.1"/>
</dbReference>
<protein>
    <submittedName>
        <fullName evidence="1">Uncharacterized protein</fullName>
    </submittedName>
</protein>
<gene>
    <name evidence="1" type="ORF">PZN02_000979</name>
</gene>
<accession>A0ABY8DC80</accession>
<name>A0ABY8DC80_9HYPH</name>
<reference evidence="1 2" key="1">
    <citation type="submission" date="2023-03" db="EMBL/GenBank/DDBJ databases">
        <authorList>
            <person name="Kaur S."/>
            <person name="Espinosa-Saiz D."/>
            <person name="Velazquez E."/>
            <person name="Menendez E."/>
            <person name="diCenzo G.C."/>
        </authorList>
    </citation>
    <scope>NUCLEOTIDE SEQUENCE [LARGE SCALE GENOMIC DNA]</scope>
    <source>
        <strain evidence="1 2">LMG 24692</strain>
    </source>
</reference>
<evidence type="ECO:0000313" key="2">
    <source>
        <dbReference type="Proteomes" id="UP001229355"/>
    </source>
</evidence>